<sequence>MQLNKELVEEMELLLKFDLSSARVGLKIHSNADAEVIAAAKRLYQKELVEHEDGGFLTTLGHEAAEHLQAAQQILTSSD</sequence>
<dbReference type="EMBL" id="LAZR01000004">
    <property type="protein sequence ID" value="KKO10816.1"/>
    <property type="molecule type" value="Genomic_DNA"/>
</dbReference>
<protein>
    <recommendedName>
        <fullName evidence="2">TIGR02647 family protein</fullName>
    </recommendedName>
</protein>
<dbReference type="InterPro" id="IPR013468">
    <property type="entry name" value="CHP02647"/>
</dbReference>
<gene>
    <name evidence="1" type="ORF">LCGC14_0022990</name>
</gene>
<evidence type="ECO:0000313" key="1">
    <source>
        <dbReference type="EMBL" id="KKO10816.1"/>
    </source>
</evidence>
<evidence type="ECO:0008006" key="2">
    <source>
        <dbReference type="Google" id="ProtNLM"/>
    </source>
</evidence>
<dbReference type="AlphaFoldDB" id="A0A0F9W0M2"/>
<organism evidence="1">
    <name type="scientific">marine sediment metagenome</name>
    <dbReference type="NCBI Taxonomy" id="412755"/>
    <lineage>
        <taxon>unclassified sequences</taxon>
        <taxon>metagenomes</taxon>
        <taxon>ecological metagenomes</taxon>
    </lineage>
</organism>
<accession>A0A0F9W0M2</accession>
<dbReference type="NCBIfam" id="TIGR02647">
    <property type="entry name" value="DNA"/>
    <property type="match status" value="1"/>
</dbReference>
<reference evidence="1" key="1">
    <citation type="journal article" date="2015" name="Nature">
        <title>Complex archaea that bridge the gap between prokaryotes and eukaryotes.</title>
        <authorList>
            <person name="Spang A."/>
            <person name="Saw J.H."/>
            <person name="Jorgensen S.L."/>
            <person name="Zaremba-Niedzwiedzka K."/>
            <person name="Martijn J."/>
            <person name="Lind A.E."/>
            <person name="van Eijk R."/>
            <person name="Schleper C."/>
            <person name="Guy L."/>
            <person name="Ettema T.J."/>
        </authorList>
    </citation>
    <scope>NUCLEOTIDE SEQUENCE</scope>
</reference>
<name>A0A0F9W0M2_9ZZZZ</name>
<dbReference type="Pfam" id="PF18918">
    <property type="entry name" value="DUF5669"/>
    <property type="match status" value="1"/>
</dbReference>
<proteinExistence type="predicted"/>
<comment type="caution">
    <text evidence="1">The sequence shown here is derived from an EMBL/GenBank/DDBJ whole genome shotgun (WGS) entry which is preliminary data.</text>
</comment>